<gene>
    <name evidence="1" type="ORF">JR316_007264</name>
</gene>
<sequence length="130" mass="14541">MPKHVPVHHYDSNPYELVPKGIIHPDVEHHDHPEDAEHYLLPVVFALEEGAVAHIKYPGPGVYFFSQGEIEYEDTAKPGHHTLLKPGSVLHIEDGSVIRWRCKSPSGVKGFAAFYVPVSVKSLDEFVVPE</sequence>
<evidence type="ECO:0000313" key="1">
    <source>
        <dbReference type="EMBL" id="KAG5166927.1"/>
    </source>
</evidence>
<dbReference type="AlphaFoldDB" id="A0A8H7XTW8"/>
<dbReference type="OrthoDB" id="3121218at2759"/>
<protein>
    <submittedName>
        <fullName evidence="1">Uncharacterized protein</fullName>
    </submittedName>
</protein>
<dbReference type="InterPro" id="IPR011051">
    <property type="entry name" value="RmlC_Cupin_sf"/>
</dbReference>
<dbReference type="SUPFAM" id="SSF51182">
    <property type="entry name" value="RmlC-like cupins"/>
    <property type="match status" value="1"/>
</dbReference>
<proteinExistence type="predicted"/>
<accession>A0A8H7XTW8</accession>
<comment type="caution">
    <text evidence="1">The sequence shown here is derived from an EMBL/GenBank/DDBJ whole genome shotgun (WGS) entry which is preliminary data.</text>
</comment>
<dbReference type="EMBL" id="JAFIQS010000007">
    <property type="protein sequence ID" value="KAG5166927.1"/>
    <property type="molecule type" value="Genomic_DNA"/>
</dbReference>
<organism evidence="1">
    <name type="scientific">Psilocybe cubensis</name>
    <name type="common">Psychedelic mushroom</name>
    <name type="synonym">Stropharia cubensis</name>
    <dbReference type="NCBI Taxonomy" id="181762"/>
    <lineage>
        <taxon>Eukaryota</taxon>
        <taxon>Fungi</taxon>
        <taxon>Dikarya</taxon>
        <taxon>Basidiomycota</taxon>
        <taxon>Agaricomycotina</taxon>
        <taxon>Agaricomycetes</taxon>
        <taxon>Agaricomycetidae</taxon>
        <taxon>Agaricales</taxon>
        <taxon>Agaricineae</taxon>
        <taxon>Strophariaceae</taxon>
        <taxon>Psilocybe</taxon>
    </lineage>
</organism>
<reference evidence="1" key="1">
    <citation type="submission" date="2021-02" db="EMBL/GenBank/DDBJ databases">
        <title>Psilocybe cubensis genome.</title>
        <authorList>
            <person name="Mckernan K.J."/>
            <person name="Crawford S."/>
            <person name="Trippe A."/>
            <person name="Kane L.T."/>
            <person name="Mclaughlin S."/>
        </authorList>
    </citation>
    <scope>NUCLEOTIDE SEQUENCE [LARGE SCALE GENOMIC DNA]</scope>
    <source>
        <strain evidence="1">MGC-MH-2018</strain>
    </source>
</reference>
<name>A0A8H7XTW8_PSICU</name>